<dbReference type="InterPro" id="IPR001356">
    <property type="entry name" value="HD"/>
</dbReference>
<protein>
    <submittedName>
        <fullName evidence="12">Ventral homeobox</fullName>
    </submittedName>
</protein>
<dbReference type="RefSeq" id="XP_016892637.1">
    <property type="nucleotide sequence ID" value="XM_017037148.2"/>
</dbReference>
<dbReference type="GO" id="GO:0000978">
    <property type="term" value="F:RNA polymerase II cis-regulatory region sequence-specific DNA binding"/>
    <property type="evidence" value="ECO:0007669"/>
    <property type="project" value="TreeGrafter"/>
</dbReference>
<dbReference type="GeneID" id="103387527"/>
<dbReference type="KEGG" id="csem:103387527"/>
<keyword evidence="3" id="KW-0805">Transcription regulation</keyword>
<dbReference type="PANTHER" id="PTHR24340">
    <property type="entry name" value="HOMEOBOX PROTEIN NKX"/>
    <property type="match status" value="1"/>
</dbReference>
<evidence type="ECO:0000256" key="5">
    <source>
        <dbReference type="ARBA" id="ARBA00023155"/>
    </source>
</evidence>
<dbReference type="Pfam" id="PF00046">
    <property type="entry name" value="Homeodomain"/>
    <property type="match status" value="1"/>
</dbReference>
<accession>A0A3P8VNN9</accession>
<feature type="compositionally biased region" description="Low complexity" evidence="10">
    <location>
        <begin position="94"/>
        <end position="111"/>
    </location>
</feature>
<organism evidence="12 13">
    <name type="scientific">Cynoglossus semilaevis</name>
    <name type="common">Tongue sole</name>
    <dbReference type="NCBI Taxonomy" id="244447"/>
    <lineage>
        <taxon>Eukaryota</taxon>
        <taxon>Metazoa</taxon>
        <taxon>Chordata</taxon>
        <taxon>Craniata</taxon>
        <taxon>Vertebrata</taxon>
        <taxon>Euteleostomi</taxon>
        <taxon>Actinopterygii</taxon>
        <taxon>Neopterygii</taxon>
        <taxon>Teleostei</taxon>
        <taxon>Neoteleostei</taxon>
        <taxon>Acanthomorphata</taxon>
        <taxon>Carangaria</taxon>
        <taxon>Pleuronectiformes</taxon>
        <taxon>Pleuronectoidei</taxon>
        <taxon>Cynoglossidae</taxon>
        <taxon>Cynoglossinae</taxon>
        <taxon>Cynoglossus</taxon>
    </lineage>
</organism>
<dbReference type="InterPro" id="IPR050394">
    <property type="entry name" value="Homeobox_NK-like"/>
</dbReference>
<dbReference type="PRINTS" id="PR00024">
    <property type="entry name" value="HOMEOBOX"/>
</dbReference>
<dbReference type="InParanoid" id="A0A3P8VNN9"/>
<comment type="subcellular location">
    <subcellularLocation>
        <location evidence="1 8 9">Nucleus</location>
    </subcellularLocation>
</comment>
<evidence type="ECO:0000256" key="8">
    <source>
        <dbReference type="PROSITE-ProRule" id="PRU00108"/>
    </source>
</evidence>
<dbReference type="InterPro" id="IPR020479">
    <property type="entry name" value="HD_metazoa"/>
</dbReference>
<evidence type="ECO:0000256" key="6">
    <source>
        <dbReference type="ARBA" id="ARBA00023163"/>
    </source>
</evidence>
<evidence type="ECO:0000256" key="7">
    <source>
        <dbReference type="ARBA" id="ARBA00023242"/>
    </source>
</evidence>
<reference evidence="12" key="2">
    <citation type="submission" date="2025-08" db="UniProtKB">
        <authorList>
            <consortium name="Ensembl"/>
        </authorList>
    </citation>
    <scope>IDENTIFICATION</scope>
</reference>
<evidence type="ECO:0000256" key="9">
    <source>
        <dbReference type="RuleBase" id="RU000682"/>
    </source>
</evidence>
<evidence type="ECO:0000256" key="10">
    <source>
        <dbReference type="SAM" id="MobiDB-lite"/>
    </source>
</evidence>
<keyword evidence="4 8" id="KW-0238">DNA-binding</keyword>
<dbReference type="GO" id="GO:0030154">
    <property type="term" value="P:cell differentiation"/>
    <property type="evidence" value="ECO:0007669"/>
    <property type="project" value="TreeGrafter"/>
</dbReference>
<evidence type="ECO:0000259" key="11">
    <source>
        <dbReference type="PROSITE" id="PS50071"/>
    </source>
</evidence>
<dbReference type="Ensembl" id="ENSCSET00000016078.1">
    <property type="protein sequence ID" value="ENSCSEP00000015879.1"/>
    <property type="gene ID" value="ENSCSEG00000010208.1"/>
</dbReference>
<dbReference type="GeneTree" id="ENSGT00940000165215"/>
<evidence type="ECO:0000256" key="3">
    <source>
        <dbReference type="ARBA" id="ARBA00023015"/>
    </source>
</evidence>
<dbReference type="InterPro" id="IPR009057">
    <property type="entry name" value="Homeodomain-like_sf"/>
</dbReference>
<keyword evidence="13" id="KW-1185">Reference proteome</keyword>
<name>A0A3P8VNN9_CYNSE</name>
<evidence type="ECO:0000313" key="13">
    <source>
        <dbReference type="Proteomes" id="UP000265120"/>
    </source>
</evidence>
<dbReference type="RefSeq" id="XP_008320431.1">
    <property type="nucleotide sequence ID" value="XM_008322209.3"/>
</dbReference>
<feature type="region of interest" description="Disordered" evidence="10">
    <location>
        <begin position="19"/>
        <end position="133"/>
    </location>
</feature>
<keyword evidence="7 8" id="KW-0539">Nucleus</keyword>
<dbReference type="AlphaFoldDB" id="A0A3P8VNN9"/>
<dbReference type="SMART" id="SM00389">
    <property type="entry name" value="HOX"/>
    <property type="match status" value="1"/>
</dbReference>
<dbReference type="OrthoDB" id="6159439at2759"/>
<dbReference type="CDD" id="cd00086">
    <property type="entry name" value="homeodomain"/>
    <property type="match status" value="1"/>
</dbReference>
<feature type="DNA-binding region" description="Homeobox" evidence="8">
    <location>
        <begin position="127"/>
        <end position="186"/>
    </location>
</feature>
<keyword evidence="5 8" id="KW-0371">Homeobox</keyword>
<dbReference type="GO" id="GO:0000981">
    <property type="term" value="F:DNA-binding transcription factor activity, RNA polymerase II-specific"/>
    <property type="evidence" value="ECO:0007669"/>
    <property type="project" value="TreeGrafter"/>
</dbReference>
<dbReference type="PROSITE" id="PS50071">
    <property type="entry name" value="HOMEOBOX_2"/>
    <property type="match status" value="1"/>
</dbReference>
<keyword evidence="6" id="KW-0804">Transcription</keyword>
<feature type="domain" description="Homeobox" evidence="11">
    <location>
        <begin position="125"/>
        <end position="185"/>
    </location>
</feature>
<evidence type="ECO:0000256" key="1">
    <source>
        <dbReference type="ARBA" id="ARBA00004123"/>
    </source>
</evidence>
<dbReference type="Gene3D" id="1.10.10.60">
    <property type="entry name" value="Homeodomain-like"/>
    <property type="match status" value="1"/>
</dbReference>
<evidence type="ECO:0000256" key="4">
    <source>
        <dbReference type="ARBA" id="ARBA00023125"/>
    </source>
</evidence>
<reference evidence="12 13" key="1">
    <citation type="journal article" date="2014" name="Nat. Genet.">
        <title>Whole-genome sequence of a flatfish provides insights into ZW sex chromosome evolution and adaptation to a benthic lifestyle.</title>
        <authorList>
            <person name="Chen S."/>
            <person name="Zhang G."/>
            <person name="Shao C."/>
            <person name="Huang Q."/>
            <person name="Liu G."/>
            <person name="Zhang P."/>
            <person name="Song W."/>
            <person name="An N."/>
            <person name="Chalopin D."/>
            <person name="Volff J.N."/>
            <person name="Hong Y."/>
            <person name="Li Q."/>
            <person name="Sha Z."/>
            <person name="Zhou H."/>
            <person name="Xie M."/>
            <person name="Yu Q."/>
            <person name="Liu Y."/>
            <person name="Xiang H."/>
            <person name="Wang N."/>
            <person name="Wu K."/>
            <person name="Yang C."/>
            <person name="Zhou Q."/>
            <person name="Liao X."/>
            <person name="Yang L."/>
            <person name="Hu Q."/>
            <person name="Zhang J."/>
            <person name="Meng L."/>
            <person name="Jin L."/>
            <person name="Tian Y."/>
            <person name="Lian J."/>
            <person name="Yang J."/>
            <person name="Miao G."/>
            <person name="Liu S."/>
            <person name="Liang Z."/>
            <person name="Yan F."/>
            <person name="Li Y."/>
            <person name="Sun B."/>
            <person name="Zhang H."/>
            <person name="Zhang J."/>
            <person name="Zhu Y."/>
            <person name="Du M."/>
            <person name="Zhao Y."/>
            <person name="Schartl M."/>
            <person name="Tang Q."/>
            <person name="Wang J."/>
        </authorList>
    </citation>
    <scope>NUCLEOTIDE SEQUENCE</scope>
</reference>
<dbReference type="CTD" id="64807"/>
<reference evidence="12" key="3">
    <citation type="submission" date="2025-09" db="UniProtKB">
        <authorList>
            <consortium name="Ensembl"/>
        </authorList>
    </citation>
    <scope>IDENTIFICATION</scope>
</reference>
<sequence length="257" mass="29230">MAKYFSVDWLAQSHRDITNSEESHGVGTDTALTHRPHIPCVVQPRPPALGRGYLQPKPKPLKTVENTESSENQRSLDSTFSSPVHPTSCSSPISETSGYSSGYESEAASSECPSVDEGSETDREGPQRRVRTKFTPEQINKLEKIFNKHKYLDAGERVKTAQRLNLTETQVRTWFQNRRMKMKREVQDYLTPQVPPVIFQALAPVPYSGMVAQRPHYPAAATHQPYYYPLQMPQMVLQQQMPPHHPPHLILQNPHCY</sequence>
<proteinExistence type="predicted"/>
<evidence type="ECO:0000256" key="2">
    <source>
        <dbReference type="ARBA" id="ARBA00022473"/>
    </source>
</evidence>
<dbReference type="GO" id="GO:0005634">
    <property type="term" value="C:nucleus"/>
    <property type="evidence" value="ECO:0007669"/>
    <property type="project" value="UniProtKB-SubCell"/>
</dbReference>
<dbReference type="SUPFAM" id="SSF46689">
    <property type="entry name" value="Homeodomain-like"/>
    <property type="match status" value="1"/>
</dbReference>
<feature type="compositionally biased region" description="Polar residues" evidence="10">
    <location>
        <begin position="64"/>
        <end position="93"/>
    </location>
</feature>
<evidence type="ECO:0000313" key="12">
    <source>
        <dbReference type="Ensembl" id="ENSCSEP00000015879.1"/>
    </source>
</evidence>
<keyword evidence="2" id="KW-0217">Developmental protein</keyword>
<dbReference type="OMA" id="FTIDWIL"/>
<dbReference type="PANTHER" id="PTHR24340:SF112">
    <property type="entry name" value="VENT HOMEOBOX"/>
    <property type="match status" value="1"/>
</dbReference>
<dbReference type="Proteomes" id="UP000265120">
    <property type="component" value="Chromosome 12"/>
</dbReference>